<gene>
    <name evidence="1" type="ORF">RchiOBHm_Chr6g0273641</name>
</gene>
<sequence length="85" mass="9274">MHHNSSRPSNWLNPLNFGSLKVSTYAAWDSISLCGGIAACFVIQIDISSLVLLNHCGQFRLLLDWSVALVVQAIVALSRSFVSVN</sequence>
<evidence type="ECO:0000313" key="2">
    <source>
        <dbReference type="Proteomes" id="UP000238479"/>
    </source>
</evidence>
<organism evidence="1 2">
    <name type="scientific">Rosa chinensis</name>
    <name type="common">China rose</name>
    <dbReference type="NCBI Taxonomy" id="74649"/>
    <lineage>
        <taxon>Eukaryota</taxon>
        <taxon>Viridiplantae</taxon>
        <taxon>Streptophyta</taxon>
        <taxon>Embryophyta</taxon>
        <taxon>Tracheophyta</taxon>
        <taxon>Spermatophyta</taxon>
        <taxon>Magnoliopsida</taxon>
        <taxon>eudicotyledons</taxon>
        <taxon>Gunneridae</taxon>
        <taxon>Pentapetalae</taxon>
        <taxon>rosids</taxon>
        <taxon>fabids</taxon>
        <taxon>Rosales</taxon>
        <taxon>Rosaceae</taxon>
        <taxon>Rosoideae</taxon>
        <taxon>Rosoideae incertae sedis</taxon>
        <taxon>Rosa</taxon>
    </lineage>
</organism>
<evidence type="ECO:0000313" key="1">
    <source>
        <dbReference type="EMBL" id="PRQ24547.1"/>
    </source>
</evidence>
<dbReference type="AlphaFoldDB" id="A0A2P6PRJ0"/>
<accession>A0A2P6PRJ0</accession>
<proteinExistence type="predicted"/>
<dbReference type="Gramene" id="PRQ24547">
    <property type="protein sequence ID" value="PRQ24547"/>
    <property type="gene ID" value="RchiOBHm_Chr6g0273641"/>
</dbReference>
<keyword evidence="2" id="KW-1185">Reference proteome</keyword>
<dbReference type="Proteomes" id="UP000238479">
    <property type="component" value="Chromosome 6"/>
</dbReference>
<protein>
    <submittedName>
        <fullName evidence="1">Uncharacterized protein</fullName>
    </submittedName>
</protein>
<dbReference type="EMBL" id="PDCK01000044">
    <property type="protein sequence ID" value="PRQ24547.1"/>
    <property type="molecule type" value="Genomic_DNA"/>
</dbReference>
<reference evidence="1 2" key="1">
    <citation type="journal article" date="2018" name="Nat. Genet.">
        <title>The Rosa genome provides new insights in the design of modern roses.</title>
        <authorList>
            <person name="Bendahmane M."/>
        </authorList>
    </citation>
    <scope>NUCLEOTIDE SEQUENCE [LARGE SCALE GENOMIC DNA]</scope>
    <source>
        <strain evidence="2">cv. Old Blush</strain>
    </source>
</reference>
<name>A0A2P6PRJ0_ROSCH</name>
<comment type="caution">
    <text evidence="1">The sequence shown here is derived from an EMBL/GenBank/DDBJ whole genome shotgun (WGS) entry which is preliminary data.</text>
</comment>